<gene>
    <name evidence="3" type="ORF">ACFSBK_03110</name>
</gene>
<name>A0ABW4NLH7_9LACT</name>
<feature type="compositionally biased region" description="Basic and acidic residues" evidence="1">
    <location>
        <begin position="238"/>
        <end position="261"/>
    </location>
</feature>
<dbReference type="NCBIfam" id="TIGR02271">
    <property type="entry name" value="YsnF/AvaK domain"/>
    <property type="match status" value="1"/>
</dbReference>
<keyword evidence="4" id="KW-1185">Reference proteome</keyword>
<evidence type="ECO:0000313" key="3">
    <source>
        <dbReference type="EMBL" id="MFD1798850.1"/>
    </source>
</evidence>
<feature type="domain" description="DUF2382" evidence="2">
    <location>
        <begin position="148"/>
        <end position="257"/>
    </location>
</feature>
<proteinExistence type="predicted"/>
<protein>
    <submittedName>
        <fullName evidence="3">YsnF/AvaK domain-containing protein</fullName>
    </submittedName>
</protein>
<dbReference type="PANTHER" id="PTHR38463">
    <property type="entry name" value="STRESS RESPONSE PROTEIN YSNF"/>
    <property type="match status" value="1"/>
</dbReference>
<accession>A0ABW4NLH7</accession>
<dbReference type="RefSeq" id="WP_058919249.1">
    <property type="nucleotide sequence ID" value="NZ_JBHSQC010000015.1"/>
</dbReference>
<dbReference type="PANTHER" id="PTHR38463:SF1">
    <property type="entry name" value="STRESS RESPONSE PROTEIN YSNF"/>
    <property type="match status" value="1"/>
</dbReference>
<dbReference type="InterPro" id="IPR019060">
    <property type="entry name" value="DUF2382"/>
</dbReference>
<dbReference type="Proteomes" id="UP001597285">
    <property type="component" value="Unassembled WGS sequence"/>
</dbReference>
<reference evidence="4" key="1">
    <citation type="journal article" date="2019" name="Int. J. Syst. Evol. Microbiol.">
        <title>The Global Catalogue of Microorganisms (GCM) 10K type strain sequencing project: providing services to taxonomists for standard genome sequencing and annotation.</title>
        <authorList>
            <consortium name="The Broad Institute Genomics Platform"/>
            <consortium name="The Broad Institute Genome Sequencing Center for Infectious Disease"/>
            <person name="Wu L."/>
            <person name="Ma J."/>
        </authorList>
    </citation>
    <scope>NUCLEOTIDE SEQUENCE [LARGE SCALE GENOMIC DNA]</scope>
    <source>
        <strain evidence="4">KCTC 42143</strain>
    </source>
</reference>
<comment type="caution">
    <text evidence="3">The sequence shown here is derived from an EMBL/GenBank/DDBJ whole genome shotgun (WGS) entry which is preliminary data.</text>
</comment>
<dbReference type="EMBL" id="JBHUFF010000008">
    <property type="protein sequence ID" value="MFD1798850.1"/>
    <property type="molecule type" value="Genomic_DNA"/>
</dbReference>
<evidence type="ECO:0000313" key="4">
    <source>
        <dbReference type="Proteomes" id="UP001597285"/>
    </source>
</evidence>
<organism evidence="3 4">
    <name type="scientific">Carnobacterium antarcticum</name>
    <dbReference type="NCBI Taxonomy" id="2126436"/>
    <lineage>
        <taxon>Bacteria</taxon>
        <taxon>Bacillati</taxon>
        <taxon>Bacillota</taxon>
        <taxon>Bacilli</taxon>
        <taxon>Lactobacillales</taxon>
        <taxon>Carnobacteriaceae</taxon>
        <taxon>Carnobacterium</taxon>
    </lineage>
</organism>
<feature type="region of interest" description="Disordered" evidence="1">
    <location>
        <begin position="190"/>
        <end position="209"/>
    </location>
</feature>
<evidence type="ECO:0000259" key="2">
    <source>
        <dbReference type="Pfam" id="PF09557"/>
    </source>
</evidence>
<sequence>MGKFVQGSYSTLDEAERAIDKVVAEGYAKKLITLVTNHETARSIPDSLGVGINTEHAKKDKEDESFMEKVKDAFTPDEDEVDTTDMGYQADEEVLGTYKEDIENGKIIVLVDDFDDEKGAVDFEGATPNAASVPPVSDDLDQGKEKIDLKAERLDVDTKEVQTGEVTVDKTVTEEMKTIEVPVKHEEITVERHPVTDGETVTGSLDMKDEEITIPVKEEQIEVTKRPVVTEEVTIGKDTTEEVKQVSEQVRKEDLDIHTSGDVEVNDEDESKKNL</sequence>
<feature type="region of interest" description="Disordered" evidence="1">
    <location>
        <begin position="238"/>
        <end position="275"/>
    </location>
</feature>
<dbReference type="InterPro" id="IPR052967">
    <property type="entry name" value="Stress_Response_Assoc"/>
</dbReference>
<evidence type="ECO:0000256" key="1">
    <source>
        <dbReference type="SAM" id="MobiDB-lite"/>
    </source>
</evidence>
<dbReference type="Pfam" id="PF09557">
    <property type="entry name" value="DUF2382"/>
    <property type="match status" value="1"/>
</dbReference>